<evidence type="ECO:0000256" key="10">
    <source>
        <dbReference type="ARBA" id="ARBA00022917"/>
    </source>
</evidence>
<evidence type="ECO:0000256" key="1">
    <source>
        <dbReference type="ARBA" id="ARBA00004496"/>
    </source>
</evidence>
<evidence type="ECO:0000256" key="3">
    <source>
        <dbReference type="ARBA" id="ARBA00011245"/>
    </source>
</evidence>
<feature type="binding site" evidence="12">
    <location>
        <position position="258"/>
    </location>
    <ligand>
        <name>Zn(2+)</name>
        <dbReference type="ChEBI" id="CHEBI:29105"/>
    </ligand>
</feature>
<evidence type="ECO:0000256" key="6">
    <source>
        <dbReference type="ARBA" id="ARBA00022723"/>
    </source>
</evidence>
<comment type="caution">
    <text evidence="14">The sequence shown here is derived from an EMBL/GenBank/DDBJ whole genome shotgun (WGS) entry which is preliminary data.</text>
</comment>
<dbReference type="Pfam" id="PF23493">
    <property type="entry name" value="CysS_C"/>
    <property type="match status" value="1"/>
</dbReference>
<evidence type="ECO:0000256" key="11">
    <source>
        <dbReference type="ARBA" id="ARBA00023146"/>
    </source>
</evidence>
<comment type="catalytic activity">
    <reaction evidence="12">
        <text>tRNA(Cys) + L-cysteine + ATP = L-cysteinyl-tRNA(Cys) + AMP + diphosphate</text>
        <dbReference type="Rhea" id="RHEA:17773"/>
        <dbReference type="Rhea" id="RHEA-COMP:9661"/>
        <dbReference type="Rhea" id="RHEA-COMP:9679"/>
        <dbReference type="ChEBI" id="CHEBI:30616"/>
        <dbReference type="ChEBI" id="CHEBI:33019"/>
        <dbReference type="ChEBI" id="CHEBI:35235"/>
        <dbReference type="ChEBI" id="CHEBI:78442"/>
        <dbReference type="ChEBI" id="CHEBI:78517"/>
        <dbReference type="ChEBI" id="CHEBI:456215"/>
        <dbReference type="EC" id="6.1.1.16"/>
    </reaction>
</comment>
<dbReference type="PANTHER" id="PTHR10890">
    <property type="entry name" value="CYSTEINYL-TRNA SYNTHETASE"/>
    <property type="match status" value="1"/>
</dbReference>
<keyword evidence="11 12" id="KW-0030">Aminoacyl-tRNA synthetase</keyword>
<feature type="binding site" evidence="12">
    <location>
        <position position="294"/>
    </location>
    <ligand>
        <name>ATP</name>
        <dbReference type="ChEBI" id="CHEBI:30616"/>
    </ligand>
</feature>
<evidence type="ECO:0000256" key="4">
    <source>
        <dbReference type="ARBA" id="ARBA00022490"/>
    </source>
</evidence>
<dbReference type="InterPro" id="IPR032678">
    <property type="entry name" value="tRNA-synt_1_cat_dom"/>
</dbReference>
<keyword evidence="5 12" id="KW-0436">Ligase</keyword>
<name>A0ABT1W1N5_9PROT</name>
<organism evidence="14 15">
    <name type="scientific">Rhizosaccharibacter radicis</name>
    <dbReference type="NCBI Taxonomy" id="2782605"/>
    <lineage>
        <taxon>Bacteria</taxon>
        <taxon>Pseudomonadati</taxon>
        <taxon>Pseudomonadota</taxon>
        <taxon>Alphaproteobacteria</taxon>
        <taxon>Acetobacterales</taxon>
        <taxon>Acetobacteraceae</taxon>
        <taxon>Rhizosaccharibacter</taxon>
    </lineage>
</organism>
<dbReference type="SMART" id="SM00840">
    <property type="entry name" value="DALR_2"/>
    <property type="match status" value="1"/>
</dbReference>
<dbReference type="PRINTS" id="PR00983">
    <property type="entry name" value="TRNASYNTHCYS"/>
</dbReference>
<dbReference type="InterPro" id="IPR015803">
    <property type="entry name" value="Cys-tRNA-ligase"/>
</dbReference>
<dbReference type="InterPro" id="IPR014729">
    <property type="entry name" value="Rossmann-like_a/b/a_fold"/>
</dbReference>
<keyword evidence="15" id="KW-1185">Reference proteome</keyword>
<comment type="cofactor">
    <cofactor evidence="12">
        <name>Zn(2+)</name>
        <dbReference type="ChEBI" id="CHEBI:29105"/>
    </cofactor>
    <text evidence="12">Binds 1 zinc ion per subunit.</text>
</comment>
<evidence type="ECO:0000313" key="15">
    <source>
        <dbReference type="Proteomes" id="UP001524547"/>
    </source>
</evidence>
<reference evidence="14 15" key="1">
    <citation type="submission" date="2022-06" db="EMBL/GenBank/DDBJ databases">
        <title>Rhizosaccharibacter gen. nov. sp. nov. KSS12, endophytic bacteria isolated from sugarcane.</title>
        <authorList>
            <person name="Pitiwittayakul N."/>
        </authorList>
    </citation>
    <scope>NUCLEOTIDE SEQUENCE [LARGE SCALE GENOMIC DNA]</scope>
    <source>
        <strain evidence="14 15">KSS12</strain>
    </source>
</reference>
<dbReference type="RefSeq" id="WP_422921263.1">
    <property type="nucleotide sequence ID" value="NZ_JAMZEJ010000013.1"/>
</dbReference>
<dbReference type="HAMAP" id="MF_00041">
    <property type="entry name" value="Cys_tRNA_synth"/>
    <property type="match status" value="1"/>
</dbReference>
<evidence type="ECO:0000256" key="12">
    <source>
        <dbReference type="HAMAP-Rule" id="MF_00041"/>
    </source>
</evidence>
<keyword evidence="9 12" id="KW-0067">ATP-binding</keyword>
<feature type="short sequence motif" description="'HIGH' region" evidence="12">
    <location>
        <begin position="51"/>
        <end position="61"/>
    </location>
</feature>
<keyword evidence="7 12" id="KW-0547">Nucleotide-binding</keyword>
<comment type="subcellular location">
    <subcellularLocation>
        <location evidence="1 12">Cytoplasm</location>
    </subcellularLocation>
</comment>
<feature type="binding site" evidence="12">
    <location>
        <position position="262"/>
    </location>
    <ligand>
        <name>Zn(2+)</name>
        <dbReference type="ChEBI" id="CHEBI:29105"/>
    </ligand>
</feature>
<comment type="similarity">
    <text evidence="2 12">Belongs to the class-I aminoacyl-tRNA synthetase family.</text>
</comment>
<dbReference type="EMBL" id="JAMZEJ010000013">
    <property type="protein sequence ID" value="MCQ8242499.1"/>
    <property type="molecule type" value="Genomic_DNA"/>
</dbReference>
<dbReference type="GO" id="GO:0004817">
    <property type="term" value="F:cysteine-tRNA ligase activity"/>
    <property type="evidence" value="ECO:0007669"/>
    <property type="project" value="UniProtKB-EC"/>
</dbReference>
<evidence type="ECO:0000313" key="14">
    <source>
        <dbReference type="EMBL" id="MCQ8242499.1"/>
    </source>
</evidence>
<feature type="short sequence motif" description="'KMSKS' region" evidence="12">
    <location>
        <begin position="291"/>
        <end position="295"/>
    </location>
</feature>
<evidence type="ECO:0000256" key="5">
    <source>
        <dbReference type="ARBA" id="ARBA00022598"/>
    </source>
</evidence>
<dbReference type="InterPro" id="IPR024909">
    <property type="entry name" value="Cys-tRNA/MSH_ligase"/>
</dbReference>
<feature type="binding site" evidence="12">
    <location>
        <position position="233"/>
    </location>
    <ligand>
        <name>Zn(2+)</name>
        <dbReference type="ChEBI" id="CHEBI:29105"/>
    </ligand>
</feature>
<keyword evidence="6 12" id="KW-0479">Metal-binding</keyword>
<accession>A0ABT1W1N5</accession>
<dbReference type="SUPFAM" id="SSF52374">
    <property type="entry name" value="Nucleotidylyl transferase"/>
    <property type="match status" value="1"/>
</dbReference>
<keyword evidence="8 12" id="KW-0862">Zinc</keyword>
<dbReference type="EC" id="6.1.1.16" evidence="12"/>
<feature type="binding site" evidence="12">
    <location>
        <position position="49"/>
    </location>
    <ligand>
        <name>Zn(2+)</name>
        <dbReference type="ChEBI" id="CHEBI:29105"/>
    </ligand>
</feature>
<comment type="subunit">
    <text evidence="3 12">Monomer.</text>
</comment>
<dbReference type="CDD" id="cd00672">
    <property type="entry name" value="CysRS_core"/>
    <property type="match status" value="1"/>
</dbReference>
<dbReference type="NCBIfam" id="TIGR00435">
    <property type="entry name" value="cysS"/>
    <property type="match status" value="1"/>
</dbReference>
<dbReference type="InterPro" id="IPR009080">
    <property type="entry name" value="tRNAsynth_Ia_anticodon-bd"/>
</dbReference>
<evidence type="ECO:0000259" key="13">
    <source>
        <dbReference type="SMART" id="SM00840"/>
    </source>
</evidence>
<gene>
    <name evidence="12 14" type="primary">cysS</name>
    <name evidence="14" type="ORF">NFI88_16885</name>
</gene>
<dbReference type="SUPFAM" id="SSF47323">
    <property type="entry name" value="Anticodon-binding domain of a subclass of class I aminoacyl-tRNA synthetases"/>
    <property type="match status" value="1"/>
</dbReference>
<dbReference type="Pfam" id="PF01406">
    <property type="entry name" value="tRNA-synt_1e"/>
    <property type="match status" value="1"/>
</dbReference>
<dbReference type="Gene3D" id="3.40.50.620">
    <property type="entry name" value="HUPs"/>
    <property type="match status" value="1"/>
</dbReference>
<proteinExistence type="inferred from homology"/>
<dbReference type="PANTHER" id="PTHR10890:SF3">
    <property type="entry name" value="CYSTEINE--TRNA LIGASE, CYTOPLASMIC"/>
    <property type="match status" value="1"/>
</dbReference>
<dbReference type="Gene3D" id="1.20.120.1910">
    <property type="entry name" value="Cysteine-tRNA ligase, C-terminal anti-codon recognition domain"/>
    <property type="match status" value="1"/>
</dbReference>
<evidence type="ECO:0000256" key="7">
    <source>
        <dbReference type="ARBA" id="ARBA00022741"/>
    </source>
</evidence>
<evidence type="ECO:0000256" key="9">
    <source>
        <dbReference type="ARBA" id="ARBA00022840"/>
    </source>
</evidence>
<keyword evidence="4 12" id="KW-0963">Cytoplasm</keyword>
<dbReference type="InterPro" id="IPR056411">
    <property type="entry name" value="CysS_C"/>
</dbReference>
<evidence type="ECO:0000256" key="8">
    <source>
        <dbReference type="ARBA" id="ARBA00022833"/>
    </source>
</evidence>
<protein>
    <recommendedName>
        <fullName evidence="12">Cysteine--tRNA ligase</fullName>
        <ecNumber evidence="12">6.1.1.16</ecNumber>
    </recommendedName>
    <alternativeName>
        <fullName evidence="12">Cysteinyl-tRNA synthetase</fullName>
        <shortName evidence="12">CysRS</shortName>
    </alternativeName>
</protein>
<keyword evidence="10 12" id="KW-0648">Protein biosynthesis</keyword>
<evidence type="ECO:0000256" key="2">
    <source>
        <dbReference type="ARBA" id="ARBA00005594"/>
    </source>
</evidence>
<dbReference type="InterPro" id="IPR015273">
    <property type="entry name" value="Cys-tRNA-synt_Ia_DALR"/>
</dbReference>
<feature type="domain" description="Cysteinyl-tRNA synthetase class Ia DALR" evidence="13">
    <location>
        <begin position="362"/>
        <end position="416"/>
    </location>
</feature>
<dbReference type="Proteomes" id="UP001524547">
    <property type="component" value="Unassembled WGS sequence"/>
</dbReference>
<sequence>MSPPDPSFAGPSLSGVPSGTPVLLLHDSLSRRTGPFAPIDPDHVRVYYCGPTVYDLAHIGNLRAMVSADLLVRLLRRLYPRVTFVRNITDVDDKINARAAELGIPIEVLTARTTADFHADLTAVGILPPDVEPRATHHVAEMVALIGRLIDSGHAYAPDGAGAGHVLFSVRDFSGYGALSGRDPDALLAGARVEIAPYKRDPGDFVLWKPSEPGLPGWASPWGRGRPGWHIECSAMAHRYLGESFDIHGGGSDLLFPHHENERAQSLCGWPGSHFANVWLHNAMLLVDGEKMSKSLGNFLTVRDVLAEAPGEALRLLLLGTHYRSALNFTREALAEAKRTLDRFYRALARAGSPAASGVPPAVTACLCQDLNAPGAIAVMHALADAALAGDAGAGASLRAAGALLGLLGVEPDAWFRGGGEAEPDIEAAISERLAARKARDFARADAIRADLLARGIVLEDGAGGTTWRRA</sequence>